<feature type="signal peptide" evidence="2">
    <location>
        <begin position="1"/>
        <end position="22"/>
    </location>
</feature>
<name>A0ABS3T3S7_9FLAO</name>
<feature type="chain" id="PRO_5047172295" evidence="2">
    <location>
        <begin position="23"/>
        <end position="543"/>
    </location>
</feature>
<dbReference type="Gene3D" id="2.60.120.260">
    <property type="entry name" value="Galactose-binding domain-like"/>
    <property type="match status" value="1"/>
</dbReference>
<feature type="domain" description="Secretion system C-terminal sorting" evidence="3">
    <location>
        <begin position="473"/>
        <end position="540"/>
    </location>
</feature>
<reference evidence="4 5" key="1">
    <citation type="submission" date="2021-03" db="EMBL/GenBank/DDBJ databases">
        <title>Winogradskyella sp. nov., isolated from costal sediment.</title>
        <authorList>
            <person name="Gao C."/>
        </authorList>
    </citation>
    <scope>NUCLEOTIDE SEQUENCE [LARGE SCALE GENOMIC DNA]</scope>
    <source>
        <strain evidence="4 5">DF17</strain>
    </source>
</reference>
<gene>
    <name evidence="4" type="ORF">J4050_10135</name>
</gene>
<dbReference type="NCBIfam" id="TIGR04183">
    <property type="entry name" value="Por_Secre_tail"/>
    <property type="match status" value="1"/>
</dbReference>
<evidence type="ECO:0000259" key="3">
    <source>
        <dbReference type="Pfam" id="PF18962"/>
    </source>
</evidence>
<keyword evidence="5" id="KW-1185">Reference proteome</keyword>
<organism evidence="4 5">
    <name type="scientific">Winogradskyella pelagia</name>
    <dbReference type="NCBI Taxonomy" id="2819984"/>
    <lineage>
        <taxon>Bacteria</taxon>
        <taxon>Pseudomonadati</taxon>
        <taxon>Bacteroidota</taxon>
        <taxon>Flavobacteriia</taxon>
        <taxon>Flavobacteriales</taxon>
        <taxon>Flavobacteriaceae</taxon>
        <taxon>Winogradskyella</taxon>
    </lineage>
</organism>
<sequence>MKKITFLIFLMCSALSFGQALQIDFEDGTTIPAFNFGANFGTGNIVNPDQTAPNTSLRVLEANKPDDAEWFAGFGFETPGNPLIDLSLGTEFTFKVWAPIAGQSIRFQIQNSLNGAPTYVVDTVIPTAMVWTEVTVDFASQTNGTEQYAVFVIQPNYDIACEGAGCTTVGAGNGGIWYIDDIFQTFDSNQDASLSDLTLDGTTITGFSPSVTTYSVQLANGTATAPTVAAVATQAGNGSSNVSVTQAGGVPGTATVDVTAPDGVAMQTYTVNFAELPPAAPVPSVDPAAVIPILTNNPAYSDIGVPFFEPFGSTTSFLDLDVSGADDAISFQFGNGGQVNYFPGPFPTGIDGAGIFHIDFYCENLDAGDNFRVVLLPQNTSFNMEYRVTVDETQPGVWQSFDIGLAGAGSGLPDEFTGADISNFTDIALIQIFPAEAGSTLGAEQVIVSNIYFYGGTLSTPDADLANSFAVAPNPSKDVWNIKAAANQNVTAVQVYDMLGKQVISIEPNSNEVTLNAADLRSGIYLARLSTANGSKTIKLVKN</sequence>
<evidence type="ECO:0000256" key="1">
    <source>
        <dbReference type="ARBA" id="ARBA00022729"/>
    </source>
</evidence>
<dbReference type="RefSeq" id="WP_208154470.1">
    <property type="nucleotide sequence ID" value="NZ_JAGEVF010000007.1"/>
</dbReference>
<evidence type="ECO:0000313" key="4">
    <source>
        <dbReference type="EMBL" id="MBO3117109.1"/>
    </source>
</evidence>
<dbReference type="InterPro" id="IPR026444">
    <property type="entry name" value="Secre_tail"/>
</dbReference>
<comment type="caution">
    <text evidence="4">The sequence shown here is derived from an EMBL/GenBank/DDBJ whole genome shotgun (WGS) entry which is preliminary data.</text>
</comment>
<evidence type="ECO:0000256" key="2">
    <source>
        <dbReference type="SAM" id="SignalP"/>
    </source>
</evidence>
<dbReference type="Pfam" id="PF18962">
    <property type="entry name" value="Por_Secre_tail"/>
    <property type="match status" value="1"/>
</dbReference>
<keyword evidence="1 2" id="KW-0732">Signal</keyword>
<protein>
    <submittedName>
        <fullName evidence="4">T9SS type A sorting domain-containing protein</fullName>
    </submittedName>
</protein>
<proteinExistence type="predicted"/>
<dbReference type="Proteomes" id="UP000676776">
    <property type="component" value="Unassembled WGS sequence"/>
</dbReference>
<dbReference type="EMBL" id="JAGEVF010000007">
    <property type="protein sequence ID" value="MBO3117109.1"/>
    <property type="molecule type" value="Genomic_DNA"/>
</dbReference>
<accession>A0ABS3T3S7</accession>
<evidence type="ECO:0000313" key="5">
    <source>
        <dbReference type="Proteomes" id="UP000676776"/>
    </source>
</evidence>